<sequence length="118" mass="12878">MSAMGEEQMSACENKRANPLTSMQAQAKTKAEDMTKLNDTFKELKIEVQEGKAKIALSKGTKDAANIKAQAEEIAKLTDEYTKKMKAGKNKHALVKISALKANKHALGVKIKAIKGYL</sequence>
<gene>
    <name evidence="1" type="ORF">LTR37_005557</name>
</gene>
<accession>A0ACC3NK58</accession>
<dbReference type="Proteomes" id="UP001281147">
    <property type="component" value="Unassembled WGS sequence"/>
</dbReference>
<keyword evidence="2" id="KW-1185">Reference proteome</keyword>
<organism evidence="1 2">
    <name type="scientific">Vermiconidia calcicola</name>
    <dbReference type="NCBI Taxonomy" id="1690605"/>
    <lineage>
        <taxon>Eukaryota</taxon>
        <taxon>Fungi</taxon>
        <taxon>Dikarya</taxon>
        <taxon>Ascomycota</taxon>
        <taxon>Pezizomycotina</taxon>
        <taxon>Dothideomycetes</taxon>
        <taxon>Dothideomycetidae</taxon>
        <taxon>Mycosphaerellales</taxon>
        <taxon>Extremaceae</taxon>
        <taxon>Vermiconidia</taxon>
    </lineage>
</organism>
<evidence type="ECO:0000313" key="1">
    <source>
        <dbReference type="EMBL" id="KAK3717786.1"/>
    </source>
</evidence>
<evidence type="ECO:0000313" key="2">
    <source>
        <dbReference type="Proteomes" id="UP001281147"/>
    </source>
</evidence>
<comment type="caution">
    <text evidence="1">The sequence shown here is derived from an EMBL/GenBank/DDBJ whole genome shotgun (WGS) entry which is preliminary data.</text>
</comment>
<reference evidence="1" key="1">
    <citation type="submission" date="2023-07" db="EMBL/GenBank/DDBJ databases">
        <title>Black Yeasts Isolated from many extreme environments.</title>
        <authorList>
            <person name="Coleine C."/>
            <person name="Stajich J.E."/>
            <person name="Selbmann L."/>
        </authorList>
    </citation>
    <scope>NUCLEOTIDE SEQUENCE</scope>
    <source>
        <strain evidence="1">CCFEE 5714</strain>
    </source>
</reference>
<proteinExistence type="predicted"/>
<dbReference type="EMBL" id="JAUTXU010000035">
    <property type="protein sequence ID" value="KAK3717786.1"/>
    <property type="molecule type" value="Genomic_DNA"/>
</dbReference>
<name>A0ACC3NK58_9PEZI</name>
<protein>
    <submittedName>
        <fullName evidence="1">Uncharacterized protein</fullName>
    </submittedName>
</protein>